<name>A0ABN9LRQ6_9NEOB</name>
<dbReference type="Proteomes" id="UP001176940">
    <property type="component" value="Unassembled WGS sequence"/>
</dbReference>
<accession>A0ABN9LRQ6</accession>
<dbReference type="InterPro" id="IPR038717">
    <property type="entry name" value="Tc1-like_DDE_dom"/>
</dbReference>
<feature type="compositionally biased region" description="Basic residues" evidence="2">
    <location>
        <begin position="304"/>
        <end position="314"/>
    </location>
</feature>
<gene>
    <name evidence="4" type="ORF">RIMI_LOCUS11076055</name>
</gene>
<evidence type="ECO:0000313" key="5">
    <source>
        <dbReference type="Proteomes" id="UP001176940"/>
    </source>
</evidence>
<dbReference type="Gene3D" id="1.20.5.1160">
    <property type="entry name" value="Vasodilator-stimulated phosphoprotein"/>
    <property type="match status" value="1"/>
</dbReference>
<comment type="caution">
    <text evidence="4">The sequence shown here is derived from an EMBL/GenBank/DDBJ whole genome shotgun (WGS) entry which is preliminary data.</text>
</comment>
<evidence type="ECO:0000256" key="1">
    <source>
        <dbReference type="SAM" id="Coils"/>
    </source>
</evidence>
<proteinExistence type="predicted"/>
<feature type="non-terminal residue" evidence="4">
    <location>
        <position position="736"/>
    </location>
</feature>
<dbReference type="Gene3D" id="3.30.420.10">
    <property type="entry name" value="Ribonuclease H-like superfamily/Ribonuclease H"/>
    <property type="match status" value="1"/>
</dbReference>
<dbReference type="PANTHER" id="PTHR35352">
    <property type="entry name" value="COILED-COIL DOMAIN-CONTAINING PROTEIN 150"/>
    <property type="match status" value="1"/>
</dbReference>
<evidence type="ECO:0000313" key="4">
    <source>
        <dbReference type="EMBL" id="CAJ0945989.1"/>
    </source>
</evidence>
<dbReference type="Pfam" id="PF13358">
    <property type="entry name" value="DDE_3"/>
    <property type="match status" value="1"/>
</dbReference>
<evidence type="ECO:0000259" key="3">
    <source>
        <dbReference type="Pfam" id="PF13358"/>
    </source>
</evidence>
<dbReference type="PANTHER" id="PTHR35352:SF1">
    <property type="entry name" value="COILED-COIL DOMAIN-CONTAINING PROTEIN 150"/>
    <property type="match status" value="1"/>
</dbReference>
<feature type="region of interest" description="Disordered" evidence="2">
    <location>
        <begin position="300"/>
        <end position="320"/>
    </location>
</feature>
<sequence length="736" mass="83301">MSRKKSLRISGIHWSVPHKVTVVRIVKFGVAMKIIKQKCEEAQAEIAQMRADSVALREAAEKVQCLNQQLENQCSELTETVQKITNQNLQLVSQHQLELKVAQDTTGKKLQEQETLLSIVQTSLSGEVQKILNERNQMERELETLRTENTKFKQKAKDTEKENAVEMELQENTIASLRADLDSALQNKTVLENEKMMLQEEISPRCFLKDEKKRLDYTHPGAVPVRWASRFGASHLLTMTSSSCIHAAAPAQAYFVCPVEGRAKYCSVQVLGLSDLSRRLRIAVLCSALNRADKVHLRQSRSVTTRRGHHRAASRRQCTSRAGSLLPHSAHAAKLVTPDCTAHSAQYHSSNGRHQAPTPSEKSIETLLPQALKREVRDNVAVGFLQSEQNVKLSYMYAYIVKATCGSRRAQSDPESLQRVTSLRRGAEQLYTGERGGRSNCNCRPQDPILIPSPTLISTRTKLLQDMISNLITTANQILNIEEECPAPDHTVSFKKPKRPSRMFSNHKAFERTFKKQCFLVFRSPWFTSQVPDFFHAINYLLQAGAMVPVPSQERLSAWEKNYGSTAAYTHVTCVPNDGSKKEILCDLSQLTASAGDSPASCDVKLTAVLSLCSVDGAFLPRTLKMGHGWVFQQDSDPKHTAKATKEWLIKKHIKVLEWPSQSPDLNPIENLWRELKLRIVKRQPQNRNDLEMICKEEWTKIFPDLEQELLQSSLWVQEQENKRLAERVALQEQEQ</sequence>
<keyword evidence="5" id="KW-1185">Reference proteome</keyword>
<dbReference type="EMBL" id="CAUEEQ010024628">
    <property type="protein sequence ID" value="CAJ0945989.1"/>
    <property type="molecule type" value="Genomic_DNA"/>
</dbReference>
<evidence type="ECO:0000256" key="2">
    <source>
        <dbReference type="SAM" id="MobiDB-lite"/>
    </source>
</evidence>
<feature type="coiled-coil region" evidence="1">
    <location>
        <begin position="121"/>
        <end position="201"/>
    </location>
</feature>
<protein>
    <recommendedName>
        <fullName evidence="3">Tc1-like transposase DDE domain-containing protein</fullName>
    </recommendedName>
</protein>
<dbReference type="InterPro" id="IPR038807">
    <property type="entry name" value="CCDC150"/>
</dbReference>
<feature type="coiled-coil region" evidence="1">
    <location>
        <begin position="32"/>
        <end position="87"/>
    </location>
</feature>
<keyword evidence="1" id="KW-0175">Coiled coil</keyword>
<feature type="domain" description="Tc1-like transposase DDE" evidence="3">
    <location>
        <begin position="635"/>
        <end position="691"/>
    </location>
</feature>
<reference evidence="4" key="1">
    <citation type="submission" date="2023-07" db="EMBL/GenBank/DDBJ databases">
        <authorList>
            <person name="Stuckert A."/>
        </authorList>
    </citation>
    <scope>NUCLEOTIDE SEQUENCE</scope>
</reference>
<dbReference type="InterPro" id="IPR036397">
    <property type="entry name" value="RNaseH_sf"/>
</dbReference>
<organism evidence="4 5">
    <name type="scientific">Ranitomeya imitator</name>
    <name type="common">mimic poison frog</name>
    <dbReference type="NCBI Taxonomy" id="111125"/>
    <lineage>
        <taxon>Eukaryota</taxon>
        <taxon>Metazoa</taxon>
        <taxon>Chordata</taxon>
        <taxon>Craniata</taxon>
        <taxon>Vertebrata</taxon>
        <taxon>Euteleostomi</taxon>
        <taxon>Amphibia</taxon>
        <taxon>Batrachia</taxon>
        <taxon>Anura</taxon>
        <taxon>Neobatrachia</taxon>
        <taxon>Hyloidea</taxon>
        <taxon>Dendrobatidae</taxon>
        <taxon>Dendrobatinae</taxon>
        <taxon>Ranitomeya</taxon>
    </lineage>
</organism>